<dbReference type="AlphaFoldDB" id="A0A7S1CZ62"/>
<organism evidence="3">
    <name type="scientific">Cyclophora tenuis</name>
    <name type="common">Marine diatom</name>
    <dbReference type="NCBI Taxonomy" id="216820"/>
    <lineage>
        <taxon>Eukaryota</taxon>
        <taxon>Sar</taxon>
        <taxon>Stramenopiles</taxon>
        <taxon>Ochrophyta</taxon>
        <taxon>Bacillariophyta</taxon>
        <taxon>Fragilariophyceae</taxon>
        <taxon>Fragilariophycidae</taxon>
        <taxon>Cyclophorales</taxon>
        <taxon>Cyclophoraceae</taxon>
        <taxon>Cyclophora</taxon>
    </lineage>
</organism>
<dbReference type="InterPro" id="IPR006626">
    <property type="entry name" value="PbH1"/>
</dbReference>
<accession>A0A7S1CZ62</accession>
<protein>
    <recommendedName>
        <fullName evidence="2">Right handed beta helix domain-containing protein</fullName>
    </recommendedName>
</protein>
<feature type="compositionally biased region" description="Acidic residues" evidence="1">
    <location>
        <begin position="390"/>
        <end position="400"/>
    </location>
</feature>
<sequence length="412" mass="45483">MKDETTWRTMCEDLYKWKEGDTVPHSWRDYYHYSPCVPIDHSTLAGALKVACALDATGTSLEQRHCVRVLLRPGKHFVKEAISIQSIGRTGISIETMELPQDTLTPPDVQQDVAPMDDKEPTRKALKKRAATLRKRLSCRSIRTMDDFDLDELVITESEEEPLAAPPRLVRASIVLKTRRHNEPIVRVRHGTIRLTNVALVHNSVGLDIWNGNSAIQIQPLRADERPSTILNRPAAFLDRVDVTSKSGRGIVNIDGGYTSIKNCYVHDCAATGIYVGGPGSDAVIDRTDVVRNGGGNRHRRGIARGHSGIYLEQGTARVRDCNISRNSLSGISAVSASNAILSLEASDLVANGTVQLEMPPTGSVSRRRSLARNNIVAVRGMPRSRSGLADEEEEEEEGREEQQQEEEARGV</sequence>
<dbReference type="Gene3D" id="2.160.20.10">
    <property type="entry name" value="Single-stranded right-handed beta-helix, Pectin lyase-like"/>
    <property type="match status" value="1"/>
</dbReference>
<dbReference type="SMART" id="SM00710">
    <property type="entry name" value="PbH1"/>
    <property type="match status" value="4"/>
</dbReference>
<dbReference type="InterPro" id="IPR012334">
    <property type="entry name" value="Pectin_lyas_fold"/>
</dbReference>
<feature type="region of interest" description="Disordered" evidence="1">
    <location>
        <begin position="377"/>
        <end position="412"/>
    </location>
</feature>
<feature type="domain" description="Right handed beta helix" evidence="2">
    <location>
        <begin position="240"/>
        <end position="341"/>
    </location>
</feature>
<gene>
    <name evidence="3" type="ORF">CTEN0397_LOCUS4198</name>
</gene>
<dbReference type="SUPFAM" id="SSF51126">
    <property type="entry name" value="Pectin lyase-like"/>
    <property type="match status" value="1"/>
</dbReference>
<evidence type="ECO:0000313" key="3">
    <source>
        <dbReference type="EMBL" id="CAD8933169.1"/>
    </source>
</evidence>
<name>A0A7S1CZ62_CYCTE</name>
<feature type="compositionally biased region" description="Basic and acidic residues" evidence="1">
    <location>
        <begin position="401"/>
        <end position="412"/>
    </location>
</feature>
<proteinExistence type="predicted"/>
<dbReference type="InterPro" id="IPR039448">
    <property type="entry name" value="Beta_helix"/>
</dbReference>
<reference evidence="3" key="1">
    <citation type="submission" date="2021-01" db="EMBL/GenBank/DDBJ databases">
        <authorList>
            <person name="Corre E."/>
            <person name="Pelletier E."/>
            <person name="Niang G."/>
            <person name="Scheremetjew M."/>
            <person name="Finn R."/>
            <person name="Kale V."/>
            <person name="Holt S."/>
            <person name="Cochrane G."/>
            <person name="Meng A."/>
            <person name="Brown T."/>
            <person name="Cohen L."/>
        </authorList>
    </citation>
    <scope>NUCLEOTIDE SEQUENCE</scope>
    <source>
        <strain evidence="3">ECT3854</strain>
    </source>
</reference>
<evidence type="ECO:0000256" key="1">
    <source>
        <dbReference type="SAM" id="MobiDB-lite"/>
    </source>
</evidence>
<dbReference type="Pfam" id="PF13229">
    <property type="entry name" value="Beta_helix"/>
    <property type="match status" value="1"/>
</dbReference>
<dbReference type="InterPro" id="IPR011050">
    <property type="entry name" value="Pectin_lyase_fold/virulence"/>
</dbReference>
<evidence type="ECO:0000259" key="2">
    <source>
        <dbReference type="Pfam" id="PF13229"/>
    </source>
</evidence>
<dbReference type="EMBL" id="HBFW01006481">
    <property type="protein sequence ID" value="CAD8933169.1"/>
    <property type="molecule type" value="Transcribed_RNA"/>
</dbReference>